<dbReference type="InterPro" id="IPR029063">
    <property type="entry name" value="SAM-dependent_MTases_sf"/>
</dbReference>
<comment type="similarity">
    <text evidence="6">Belongs to the class I-like SAM-binding methyltransferase superfamily. C5-methyltransferase family.</text>
</comment>
<evidence type="ECO:0000256" key="4">
    <source>
        <dbReference type="ARBA" id="ARBA00022691"/>
    </source>
</evidence>
<keyword evidence="3 6" id="KW-0808">Transferase</keyword>
<dbReference type="RefSeq" id="WP_062519446.1">
    <property type="nucleotide sequence ID" value="NZ_CP048429.1"/>
</dbReference>
<reference evidence="7 9" key="1">
    <citation type="submission" date="2015-08" db="EMBL/GenBank/DDBJ databases">
        <title>Genome of Paenibacillus jilunlii.</title>
        <authorList>
            <person name="Sant'Anna F.H."/>
            <person name="Ambrosini A."/>
            <person name="Souza R."/>
            <person name="Bach E."/>
            <person name="Fernandes G."/>
            <person name="Balsanelli E."/>
            <person name="Baura V.A."/>
            <person name="Pedrosa F.O."/>
            <person name="Souza E.M."/>
            <person name="Passaglia L."/>
        </authorList>
    </citation>
    <scope>NUCLEOTIDE SEQUENCE [LARGE SCALE GENOMIC DNA]</scope>
    <source>
        <strain evidence="7 9">DSM 23019</strain>
    </source>
</reference>
<dbReference type="GO" id="GO:0009307">
    <property type="term" value="P:DNA restriction-modification system"/>
    <property type="evidence" value="ECO:0007669"/>
    <property type="project" value="UniProtKB-KW"/>
</dbReference>
<dbReference type="Proteomes" id="UP000182783">
    <property type="component" value="Unassembled WGS sequence"/>
</dbReference>
<dbReference type="AlphaFoldDB" id="A0A1H0A070"/>
<proteinExistence type="inferred from homology"/>
<evidence type="ECO:0000313" key="8">
    <source>
        <dbReference type="EMBL" id="SDN27232.1"/>
    </source>
</evidence>
<dbReference type="GO" id="GO:0003886">
    <property type="term" value="F:DNA (cytosine-5-)-methyltransferase activity"/>
    <property type="evidence" value="ECO:0007669"/>
    <property type="project" value="UniProtKB-EC"/>
</dbReference>
<keyword evidence="4 6" id="KW-0949">S-adenosyl-L-methionine</keyword>
<protein>
    <recommendedName>
        <fullName evidence="1">DNA (cytosine-5-)-methyltransferase</fullName>
        <ecNumber evidence="1">2.1.1.37</ecNumber>
    </recommendedName>
</protein>
<evidence type="ECO:0000313" key="10">
    <source>
        <dbReference type="Proteomes" id="UP000182783"/>
    </source>
</evidence>
<keyword evidence="9" id="KW-1185">Reference proteome</keyword>
<dbReference type="Proteomes" id="UP000070252">
    <property type="component" value="Unassembled WGS sequence"/>
</dbReference>
<dbReference type="EC" id="2.1.1.37" evidence="1"/>
<evidence type="ECO:0000256" key="6">
    <source>
        <dbReference type="PROSITE-ProRule" id="PRU01016"/>
    </source>
</evidence>
<organism evidence="8 10">
    <name type="scientific">Paenibacillus jilunlii</name>
    <dbReference type="NCBI Taxonomy" id="682956"/>
    <lineage>
        <taxon>Bacteria</taxon>
        <taxon>Bacillati</taxon>
        <taxon>Bacillota</taxon>
        <taxon>Bacilli</taxon>
        <taxon>Bacillales</taxon>
        <taxon>Paenibacillaceae</taxon>
        <taxon>Paenibacillus</taxon>
    </lineage>
</organism>
<dbReference type="GO" id="GO:0032259">
    <property type="term" value="P:methylation"/>
    <property type="evidence" value="ECO:0007669"/>
    <property type="project" value="UniProtKB-KW"/>
</dbReference>
<dbReference type="OrthoDB" id="9813719at2"/>
<dbReference type="Gene3D" id="3.40.50.150">
    <property type="entry name" value="Vaccinia Virus protein VP39"/>
    <property type="match status" value="1"/>
</dbReference>
<evidence type="ECO:0000313" key="9">
    <source>
        <dbReference type="Proteomes" id="UP000070252"/>
    </source>
</evidence>
<dbReference type="PANTHER" id="PTHR46098">
    <property type="entry name" value="TRNA (CYTOSINE(38)-C(5))-METHYLTRANSFERASE"/>
    <property type="match status" value="1"/>
</dbReference>
<evidence type="ECO:0000256" key="2">
    <source>
        <dbReference type="ARBA" id="ARBA00022603"/>
    </source>
</evidence>
<dbReference type="InterPro" id="IPR018117">
    <property type="entry name" value="C5_DNA_meth_AS"/>
</dbReference>
<dbReference type="EMBL" id="FNGM01000034">
    <property type="protein sequence ID" value="SDN27232.1"/>
    <property type="molecule type" value="Genomic_DNA"/>
</dbReference>
<evidence type="ECO:0000256" key="3">
    <source>
        <dbReference type="ARBA" id="ARBA00022679"/>
    </source>
</evidence>
<dbReference type="InterPro" id="IPR050750">
    <property type="entry name" value="C5-MTase"/>
</dbReference>
<dbReference type="InterPro" id="IPR001525">
    <property type="entry name" value="C5_MeTfrase"/>
</dbReference>
<evidence type="ECO:0000256" key="5">
    <source>
        <dbReference type="ARBA" id="ARBA00022747"/>
    </source>
</evidence>
<name>A0A1H0A070_9BACL</name>
<dbReference type="PANTHER" id="PTHR46098:SF1">
    <property type="entry name" value="TRNA (CYTOSINE(38)-C(5))-METHYLTRANSFERASE"/>
    <property type="match status" value="1"/>
</dbReference>
<keyword evidence="2 6" id="KW-0489">Methyltransferase</keyword>
<sequence>MNHLSLFSGIGGIDLAAEWAGMKTVAFCEREPYPVKVLQKNFPGVPIYDDVKTLTRARLIKDGIVGNGRTIDVVSAGYPCQPFSVAGQREGENDDRHLWPEVKRLLEEIRPRWFVGENVAGHITMGLDSVLDDLDNIAYSAQPFIIPAAASDAQYERERVFILAYADSQRLPGGEITRSSSEMWERAKQQLSRLLPPSTRPKVSTAGFGRATYGVSRKLDEARLKALGNAVRPQQIYPIMAAIKAIDDALGR</sequence>
<feature type="active site" evidence="6">
    <location>
        <position position="80"/>
    </location>
</feature>
<reference evidence="8 10" key="2">
    <citation type="submission" date="2016-10" db="EMBL/GenBank/DDBJ databases">
        <authorList>
            <person name="de Groot N.N."/>
        </authorList>
    </citation>
    <scope>NUCLEOTIDE SEQUENCE [LARGE SCALE GENOMIC DNA]</scope>
    <source>
        <strain evidence="8 10">CGMCC 1.10239</strain>
    </source>
</reference>
<evidence type="ECO:0000256" key="1">
    <source>
        <dbReference type="ARBA" id="ARBA00011975"/>
    </source>
</evidence>
<keyword evidence="5" id="KW-0680">Restriction system</keyword>
<dbReference type="PRINTS" id="PR00105">
    <property type="entry name" value="C5METTRFRASE"/>
</dbReference>
<dbReference type="PROSITE" id="PS51679">
    <property type="entry name" value="SAM_MT_C5"/>
    <property type="match status" value="1"/>
</dbReference>
<dbReference type="PROSITE" id="PS00094">
    <property type="entry name" value="C5_MTASE_1"/>
    <property type="match status" value="1"/>
</dbReference>
<dbReference type="SUPFAM" id="SSF53335">
    <property type="entry name" value="S-adenosyl-L-methionine-dependent methyltransferases"/>
    <property type="match status" value="1"/>
</dbReference>
<dbReference type="EMBL" id="LIPY01000082">
    <property type="protein sequence ID" value="KWX79938.1"/>
    <property type="molecule type" value="Genomic_DNA"/>
</dbReference>
<accession>A0A1H0A070</accession>
<gene>
    <name evidence="7" type="ORF">AML91_01855</name>
    <name evidence="8" type="ORF">SAMN05216191_13428</name>
</gene>
<dbReference type="Pfam" id="PF00145">
    <property type="entry name" value="DNA_methylase"/>
    <property type="match status" value="1"/>
</dbReference>
<evidence type="ECO:0000313" key="7">
    <source>
        <dbReference type="EMBL" id="KWX79938.1"/>
    </source>
</evidence>